<evidence type="ECO:0000256" key="6">
    <source>
        <dbReference type="SAM" id="Phobius"/>
    </source>
</evidence>
<evidence type="ECO:0000256" key="3">
    <source>
        <dbReference type="ARBA" id="ARBA00022989"/>
    </source>
</evidence>
<gene>
    <name evidence="8" type="primary">Ocstamp</name>
    <name evidence="8" type="ORF">PHOROB_LOCUS788</name>
</gene>
<proteinExistence type="predicted"/>
<feature type="compositionally biased region" description="Low complexity" evidence="5">
    <location>
        <begin position="487"/>
        <end position="500"/>
    </location>
</feature>
<sequence>MSDPIAESSYGVTSHLLSLVWKFWRLGICKALVPLQTAWNAFSRPVPASCCELLTQLLLCVSLACVIAALAHHWLVSSQLYPQGPPALVITVCGLLVFLSLGLVPPIRCLFALSVPTLGSEQGRRLLLSYSVANLAVAVVPNIIANVGTAGRVLSCVTEGSLENLLNTTYQLRLVSQALEPVSQAGSRSLAFETQGNGSAFRLHTHRVSQQILDDFSSLELLAQAALGTQRVVTGLFMLGLLAESAWYLHRYLTDLRFDNIYATRQLVRQLAQAGATHVLASPPPWLLQAAQPKLSHEELLSCLLRLGLLALLLVATAVTVATDYGAFLLAQAAVAWARKLPTVPITLTVKYDASYTLLGFILFILNQPPVESMVASAQRSFQWELSSLPQDCHLPQAQPPRVTAALASGSLQLLAGTTLVLQTYAWRLRHAIAASFFPAQEARRVSHLQDRLQRRHDRINRLDRQACTIGTWGPKEPGQGTRAPESQGPQSLGSSLSLV</sequence>
<evidence type="ECO:0000256" key="1">
    <source>
        <dbReference type="ARBA" id="ARBA00004141"/>
    </source>
</evidence>
<feature type="transmembrane region" description="Helical" evidence="6">
    <location>
        <begin position="127"/>
        <end position="145"/>
    </location>
</feature>
<evidence type="ECO:0000313" key="9">
    <source>
        <dbReference type="Proteomes" id="UP001152836"/>
    </source>
</evidence>
<feature type="transmembrane region" description="Helical" evidence="6">
    <location>
        <begin position="87"/>
        <end position="107"/>
    </location>
</feature>
<dbReference type="Pfam" id="PF07782">
    <property type="entry name" value="DC_STAMP"/>
    <property type="match status" value="1"/>
</dbReference>
<evidence type="ECO:0000259" key="7">
    <source>
        <dbReference type="Pfam" id="PF07782"/>
    </source>
</evidence>
<comment type="caution">
    <text evidence="8">The sequence shown here is derived from an EMBL/GenBank/DDBJ whole genome shotgun (WGS) entry which is preliminary data.</text>
</comment>
<dbReference type="GO" id="GO:0016020">
    <property type="term" value="C:membrane"/>
    <property type="evidence" value="ECO:0007669"/>
    <property type="project" value="UniProtKB-SubCell"/>
</dbReference>
<feature type="transmembrane region" description="Helical" evidence="6">
    <location>
        <begin position="307"/>
        <end position="331"/>
    </location>
</feature>
<dbReference type="EMBL" id="CALSGD010000043">
    <property type="protein sequence ID" value="CAH6776770.1"/>
    <property type="molecule type" value="Genomic_DNA"/>
</dbReference>
<feature type="domain" description="Dendritic cell-specific transmembrane protein-like" evidence="7">
    <location>
        <begin position="258"/>
        <end position="449"/>
    </location>
</feature>
<dbReference type="PANTHER" id="PTHR21041">
    <property type="entry name" value="DENDRITIC CELL-SPECIFIC TRANSMEMBRANE PROTEIN"/>
    <property type="match status" value="1"/>
</dbReference>
<keyword evidence="9" id="KW-1185">Reference proteome</keyword>
<accession>A0AAU9YN36</accession>
<dbReference type="Proteomes" id="UP001152836">
    <property type="component" value="Unassembled WGS sequence"/>
</dbReference>
<organism evidence="8 9">
    <name type="scientific">Phodopus roborovskii</name>
    <name type="common">Roborovski's desert hamster</name>
    <name type="synonym">Cricetulus roborovskii</name>
    <dbReference type="NCBI Taxonomy" id="109678"/>
    <lineage>
        <taxon>Eukaryota</taxon>
        <taxon>Metazoa</taxon>
        <taxon>Chordata</taxon>
        <taxon>Craniata</taxon>
        <taxon>Vertebrata</taxon>
        <taxon>Euteleostomi</taxon>
        <taxon>Mammalia</taxon>
        <taxon>Eutheria</taxon>
        <taxon>Euarchontoglires</taxon>
        <taxon>Glires</taxon>
        <taxon>Rodentia</taxon>
        <taxon>Myomorpha</taxon>
        <taxon>Muroidea</taxon>
        <taxon>Cricetidae</taxon>
        <taxon>Cricetinae</taxon>
        <taxon>Phodopus</taxon>
    </lineage>
</organism>
<evidence type="ECO:0000256" key="2">
    <source>
        <dbReference type="ARBA" id="ARBA00022692"/>
    </source>
</evidence>
<keyword evidence="4 6" id="KW-0472">Membrane</keyword>
<dbReference type="InterPro" id="IPR012858">
    <property type="entry name" value="DC_STAMP-like"/>
</dbReference>
<feature type="transmembrane region" description="Helical" evidence="6">
    <location>
        <begin position="53"/>
        <end position="75"/>
    </location>
</feature>
<keyword evidence="2 6" id="KW-0812">Transmembrane</keyword>
<reference evidence="8" key="1">
    <citation type="submission" date="2022-06" db="EMBL/GenBank/DDBJ databases">
        <authorList>
            <person name="Andreotti S."/>
            <person name="Wyler E."/>
        </authorList>
    </citation>
    <scope>NUCLEOTIDE SEQUENCE</scope>
</reference>
<evidence type="ECO:0000313" key="8">
    <source>
        <dbReference type="EMBL" id="CAH6776770.1"/>
    </source>
</evidence>
<name>A0AAU9YN36_PHORO</name>
<evidence type="ECO:0000256" key="4">
    <source>
        <dbReference type="ARBA" id="ARBA00023136"/>
    </source>
</evidence>
<comment type="subcellular location">
    <subcellularLocation>
        <location evidence="1">Membrane</location>
        <topology evidence="1">Multi-pass membrane protein</topology>
    </subcellularLocation>
</comment>
<feature type="region of interest" description="Disordered" evidence="5">
    <location>
        <begin position="470"/>
        <end position="500"/>
    </location>
</feature>
<dbReference type="PANTHER" id="PTHR21041:SF3">
    <property type="entry name" value="OSTEOCLAST STIMULATORY TRANSMEMBRANE PROTEIN"/>
    <property type="match status" value="1"/>
</dbReference>
<dbReference type="InterPro" id="IPR051856">
    <property type="entry name" value="CSR-E3_Ligase_Protein"/>
</dbReference>
<protein>
    <submittedName>
        <fullName evidence="8">Ocstamp protein</fullName>
    </submittedName>
</protein>
<keyword evidence="3 6" id="KW-1133">Transmembrane helix</keyword>
<evidence type="ECO:0000256" key="5">
    <source>
        <dbReference type="SAM" id="MobiDB-lite"/>
    </source>
</evidence>
<dbReference type="AlphaFoldDB" id="A0AAU9YN36"/>